<dbReference type="EMBL" id="CAFBON010000259">
    <property type="protein sequence ID" value="CAB5005085.1"/>
    <property type="molecule type" value="Genomic_DNA"/>
</dbReference>
<accession>A0A6J7PKX3</accession>
<organism evidence="2">
    <name type="scientific">freshwater metagenome</name>
    <dbReference type="NCBI Taxonomy" id="449393"/>
    <lineage>
        <taxon>unclassified sequences</taxon>
        <taxon>metagenomes</taxon>
        <taxon>ecological metagenomes</taxon>
    </lineage>
</organism>
<protein>
    <submittedName>
        <fullName evidence="2">Unannotated protein</fullName>
    </submittedName>
</protein>
<feature type="region of interest" description="Disordered" evidence="1">
    <location>
        <begin position="58"/>
        <end position="84"/>
    </location>
</feature>
<proteinExistence type="predicted"/>
<name>A0A6J7PKX3_9ZZZZ</name>
<sequence length="84" mass="9240">MAIAFWRSCGGKMLTRMDSVDGITNAAARPIRPRHRINCIIECACDASTLPMRKITRPTCSEPLRPNRSPIAADVNSRPANTSE</sequence>
<evidence type="ECO:0000313" key="2">
    <source>
        <dbReference type="EMBL" id="CAB5005085.1"/>
    </source>
</evidence>
<dbReference type="AlphaFoldDB" id="A0A6J7PKX3"/>
<evidence type="ECO:0000256" key="1">
    <source>
        <dbReference type="SAM" id="MobiDB-lite"/>
    </source>
</evidence>
<reference evidence="2" key="1">
    <citation type="submission" date="2020-05" db="EMBL/GenBank/DDBJ databases">
        <authorList>
            <person name="Chiriac C."/>
            <person name="Salcher M."/>
            <person name="Ghai R."/>
            <person name="Kavagutti S V."/>
        </authorList>
    </citation>
    <scope>NUCLEOTIDE SEQUENCE</scope>
</reference>
<gene>
    <name evidence="2" type="ORF">UFOPK3954_01988</name>
</gene>